<dbReference type="InterPro" id="IPR012347">
    <property type="entry name" value="Ferritin-like"/>
</dbReference>
<dbReference type="RefSeq" id="WP_378526957.1">
    <property type="nucleotide sequence ID" value="NZ_JBHSNS010000001.1"/>
</dbReference>
<evidence type="ECO:0000313" key="2">
    <source>
        <dbReference type="EMBL" id="MFC5728324.1"/>
    </source>
</evidence>
<dbReference type="EMBL" id="JBHSNS010000001">
    <property type="protein sequence ID" value="MFC5728324.1"/>
    <property type="molecule type" value="Genomic_DNA"/>
</dbReference>
<organism evidence="2 3">
    <name type="scientific">Nocardioides vastitatis</name>
    <dbReference type="NCBI Taxonomy" id="2568655"/>
    <lineage>
        <taxon>Bacteria</taxon>
        <taxon>Bacillati</taxon>
        <taxon>Actinomycetota</taxon>
        <taxon>Actinomycetes</taxon>
        <taxon>Propionibacteriales</taxon>
        <taxon>Nocardioidaceae</taxon>
        <taxon>Nocardioides</taxon>
    </lineage>
</organism>
<gene>
    <name evidence="2" type="ORF">ACFPQB_05305</name>
</gene>
<proteinExistence type="predicted"/>
<comment type="caution">
    <text evidence="2">The sequence shown here is derived from an EMBL/GenBank/DDBJ whole genome shotgun (WGS) entry which is preliminary data.</text>
</comment>
<accession>A0ABW0ZBE4</accession>
<protein>
    <submittedName>
        <fullName evidence="2">Ferritin-like domain-containing protein</fullName>
    </submittedName>
</protein>
<feature type="domain" description="DUF4439" evidence="1">
    <location>
        <begin position="14"/>
        <end position="146"/>
    </location>
</feature>
<dbReference type="InterPro" id="IPR009078">
    <property type="entry name" value="Ferritin-like_SF"/>
</dbReference>
<dbReference type="Gene3D" id="1.20.1260.10">
    <property type="match status" value="1"/>
</dbReference>
<dbReference type="InterPro" id="IPR029447">
    <property type="entry name" value="DUF4439"/>
</dbReference>
<keyword evidence="3" id="KW-1185">Reference proteome</keyword>
<dbReference type="CDD" id="cd00657">
    <property type="entry name" value="Ferritin_like"/>
    <property type="match status" value="1"/>
</dbReference>
<dbReference type="SUPFAM" id="SSF47240">
    <property type="entry name" value="Ferritin-like"/>
    <property type="match status" value="1"/>
</dbReference>
<evidence type="ECO:0000313" key="3">
    <source>
        <dbReference type="Proteomes" id="UP001596072"/>
    </source>
</evidence>
<sequence length="146" mass="14676">MTEPTPTTAPATEAIQVALAAEHAAVFVYGALGGQTSQSANPTLYAAVTAAYTAHRVRRDELAALVTAAGAEPVAAEPGYDLPADLGSPAAVAARALQLEEAAASTYAYLVASTTGEARAWGVRALLDAAVRGLGFGGTPERLPGL</sequence>
<dbReference type="Pfam" id="PF14530">
    <property type="entry name" value="DUF4439"/>
    <property type="match status" value="1"/>
</dbReference>
<dbReference type="Proteomes" id="UP001596072">
    <property type="component" value="Unassembled WGS sequence"/>
</dbReference>
<evidence type="ECO:0000259" key="1">
    <source>
        <dbReference type="Pfam" id="PF14530"/>
    </source>
</evidence>
<reference evidence="3" key="1">
    <citation type="journal article" date="2019" name="Int. J. Syst. Evol. Microbiol.">
        <title>The Global Catalogue of Microorganisms (GCM) 10K type strain sequencing project: providing services to taxonomists for standard genome sequencing and annotation.</title>
        <authorList>
            <consortium name="The Broad Institute Genomics Platform"/>
            <consortium name="The Broad Institute Genome Sequencing Center for Infectious Disease"/>
            <person name="Wu L."/>
            <person name="Ma J."/>
        </authorList>
    </citation>
    <scope>NUCLEOTIDE SEQUENCE [LARGE SCALE GENOMIC DNA]</scope>
    <source>
        <strain evidence="3">YIM 94188</strain>
    </source>
</reference>
<name>A0ABW0ZBE4_9ACTN</name>